<keyword evidence="2" id="KW-0540">Nuclease</keyword>
<comment type="similarity">
    <text evidence="5">Belongs to the YicC/YloC family.</text>
</comment>
<evidence type="ECO:0000256" key="2">
    <source>
        <dbReference type="ARBA" id="ARBA00022722"/>
    </source>
</evidence>
<name>A0A172WD14_BUCSC</name>
<dbReference type="EMBL" id="CP011299">
    <property type="protein sequence ID" value="ANF16854.1"/>
    <property type="molecule type" value="Genomic_DNA"/>
</dbReference>
<sequence length="287" mass="34322">MIYSMTGYAKEKINKKWGSAIFEIRSFNHRYLEINLRSSEELRELEPIIRQYIKLNMSRGKIECNLQFESNKYEMLTKSINTPLIKQLIKHIKYIKLNVPDGIINIIDLLNWPGVINLKNNNKEKISSEISELFKRTIKKLLKFRESEGIHLKKLIETKLFFIQHNIKIIRDNIKQITKWQKKRILEKIEEFKIEIDQNRLNQELFFIIQKTDIAEELDRIEIHILKTFSILENKEPIGRKLDFIMQELNREINTLSSKSSNFEIHSSVIEIKVLIEQIREQSQNIE</sequence>
<keyword evidence="3" id="KW-0255">Endonuclease</keyword>
<evidence type="ECO:0000313" key="8">
    <source>
        <dbReference type="EMBL" id="ANF16854.1"/>
    </source>
</evidence>
<evidence type="ECO:0000256" key="3">
    <source>
        <dbReference type="ARBA" id="ARBA00022759"/>
    </source>
</evidence>
<dbReference type="Pfam" id="PF03755">
    <property type="entry name" value="YicC-like_N"/>
    <property type="match status" value="1"/>
</dbReference>
<dbReference type="PANTHER" id="PTHR30636">
    <property type="entry name" value="UPF0701 PROTEIN YICC"/>
    <property type="match status" value="1"/>
</dbReference>
<organism evidence="8 9">
    <name type="scientific">Buchnera aphidicola subsp. Schlechtendalia chinensis</name>
    <dbReference type="NCBI Taxonomy" id="118110"/>
    <lineage>
        <taxon>Bacteria</taxon>
        <taxon>Pseudomonadati</taxon>
        <taxon>Pseudomonadota</taxon>
        <taxon>Gammaproteobacteria</taxon>
        <taxon>Enterobacterales</taxon>
        <taxon>Erwiniaceae</taxon>
        <taxon>Buchnera</taxon>
    </lineage>
</organism>
<accession>A0A172WD14</accession>
<feature type="domain" description="Endoribonuclease YicC-like C-terminal" evidence="7">
    <location>
        <begin position="171"/>
        <end position="287"/>
    </location>
</feature>
<dbReference type="PANTHER" id="PTHR30636:SF3">
    <property type="entry name" value="UPF0701 PROTEIN YICC"/>
    <property type="match status" value="1"/>
</dbReference>
<evidence type="ECO:0000256" key="1">
    <source>
        <dbReference type="ARBA" id="ARBA00001968"/>
    </source>
</evidence>
<dbReference type="GO" id="GO:0016787">
    <property type="term" value="F:hydrolase activity"/>
    <property type="evidence" value="ECO:0007669"/>
    <property type="project" value="UniProtKB-KW"/>
</dbReference>
<comment type="cofactor">
    <cofactor evidence="1">
        <name>a divalent metal cation</name>
        <dbReference type="ChEBI" id="CHEBI:60240"/>
    </cofactor>
</comment>
<dbReference type="InterPro" id="IPR013551">
    <property type="entry name" value="YicC-like_C"/>
</dbReference>
<dbReference type="GO" id="GO:0004521">
    <property type="term" value="F:RNA endonuclease activity"/>
    <property type="evidence" value="ECO:0007669"/>
    <property type="project" value="InterPro"/>
</dbReference>
<dbReference type="Pfam" id="PF08340">
    <property type="entry name" value="YicC-like_C"/>
    <property type="match status" value="1"/>
</dbReference>
<protein>
    <recommendedName>
        <fullName evidence="10">YicC family protein</fullName>
    </recommendedName>
</protein>
<evidence type="ECO:0000313" key="9">
    <source>
        <dbReference type="Proteomes" id="UP000077654"/>
    </source>
</evidence>
<dbReference type="Proteomes" id="UP000077654">
    <property type="component" value="Chromosome"/>
</dbReference>
<proteinExistence type="inferred from homology"/>
<dbReference type="STRING" id="118110.XW81_00150"/>
<dbReference type="InterPro" id="IPR005229">
    <property type="entry name" value="YicC/YloC-like"/>
</dbReference>
<keyword evidence="9" id="KW-1185">Reference proteome</keyword>
<dbReference type="RefSeq" id="WP_075473766.1">
    <property type="nucleotide sequence ID" value="NZ_CP011299.1"/>
</dbReference>
<evidence type="ECO:0000256" key="4">
    <source>
        <dbReference type="ARBA" id="ARBA00022801"/>
    </source>
</evidence>
<reference evidence="8 9" key="1">
    <citation type="submission" date="2015-04" db="EMBL/GenBank/DDBJ databases">
        <title>Buchnera aphidicola assembly.</title>
        <authorList>
            <person name="Zhang Y."/>
        </authorList>
    </citation>
    <scope>NUCLEOTIDE SEQUENCE [LARGE SCALE GENOMIC DNA]</scope>
    <source>
        <strain evidence="8 9">SC</strain>
    </source>
</reference>
<keyword evidence="4" id="KW-0378">Hydrolase</keyword>
<feature type="domain" description="Endoribonuclease YicC-like N-terminal" evidence="6">
    <location>
        <begin position="2"/>
        <end position="153"/>
    </location>
</feature>
<evidence type="ECO:0000256" key="5">
    <source>
        <dbReference type="ARBA" id="ARBA00035648"/>
    </source>
</evidence>
<dbReference type="NCBIfam" id="TIGR00255">
    <property type="entry name" value="YicC/YloC family endoribonuclease"/>
    <property type="match status" value="1"/>
</dbReference>
<evidence type="ECO:0008006" key="10">
    <source>
        <dbReference type="Google" id="ProtNLM"/>
    </source>
</evidence>
<dbReference type="OrthoDB" id="9771229at2"/>
<evidence type="ECO:0000259" key="6">
    <source>
        <dbReference type="Pfam" id="PF03755"/>
    </source>
</evidence>
<dbReference type="PATRIC" id="fig|118110.3.peg.29"/>
<gene>
    <name evidence="8" type="ORF">XW81_00150</name>
</gene>
<evidence type="ECO:0000259" key="7">
    <source>
        <dbReference type="Pfam" id="PF08340"/>
    </source>
</evidence>
<dbReference type="InterPro" id="IPR013527">
    <property type="entry name" value="YicC-like_N"/>
</dbReference>
<dbReference type="AlphaFoldDB" id="A0A172WD14"/>